<evidence type="ECO:0000256" key="2">
    <source>
        <dbReference type="ARBA" id="ARBA00023143"/>
    </source>
</evidence>
<dbReference type="Pfam" id="PF00669">
    <property type="entry name" value="Flagellin_N"/>
    <property type="match status" value="1"/>
</dbReference>
<dbReference type="PANTHER" id="PTHR42792">
    <property type="entry name" value="FLAGELLIN"/>
    <property type="match status" value="1"/>
</dbReference>
<dbReference type="InterPro" id="IPR001492">
    <property type="entry name" value="Flagellin"/>
</dbReference>
<evidence type="ECO:0000259" key="5">
    <source>
        <dbReference type="Pfam" id="PF00700"/>
    </source>
</evidence>
<dbReference type="EMBL" id="PEBQ01000184">
    <property type="protein sequence ID" value="PHY92876.1"/>
    <property type="molecule type" value="Genomic_DNA"/>
</dbReference>
<gene>
    <name evidence="6" type="ORF">CSR02_14725</name>
</gene>
<evidence type="ECO:0000259" key="4">
    <source>
        <dbReference type="Pfam" id="PF00669"/>
    </source>
</evidence>
<comment type="similarity">
    <text evidence="1 3">Belongs to the bacterial flagellin family.</text>
</comment>
<keyword evidence="7" id="KW-1185">Reference proteome</keyword>
<comment type="function">
    <text evidence="3">Flagellin is the subunit protein which polymerizes to form the filaments of bacterial flagella.</text>
</comment>
<dbReference type="GO" id="GO:0009288">
    <property type="term" value="C:bacterial-type flagellum"/>
    <property type="evidence" value="ECO:0007669"/>
    <property type="project" value="UniProtKB-SubCell"/>
</dbReference>
<organism evidence="6 7">
    <name type="scientific">Acetobacter pomorum</name>
    <dbReference type="NCBI Taxonomy" id="65959"/>
    <lineage>
        <taxon>Bacteria</taxon>
        <taxon>Pseudomonadati</taxon>
        <taxon>Pseudomonadota</taxon>
        <taxon>Alphaproteobacteria</taxon>
        <taxon>Acetobacterales</taxon>
        <taxon>Acetobacteraceae</taxon>
        <taxon>Acetobacter</taxon>
    </lineage>
</organism>
<keyword evidence="6" id="KW-0282">Flagellum</keyword>
<dbReference type="RefSeq" id="WP_099542186.1">
    <property type="nucleotide sequence ID" value="NZ_PEBQ01000184.1"/>
</dbReference>
<dbReference type="GO" id="GO:0005198">
    <property type="term" value="F:structural molecule activity"/>
    <property type="evidence" value="ECO:0007669"/>
    <property type="project" value="UniProtKB-UniRule"/>
</dbReference>
<keyword evidence="6" id="KW-0966">Cell projection</keyword>
<feature type="domain" description="Flagellin N-terminal" evidence="4">
    <location>
        <begin position="5"/>
        <end position="139"/>
    </location>
</feature>
<keyword evidence="6" id="KW-0969">Cilium</keyword>
<dbReference type="Gene3D" id="1.20.1330.10">
    <property type="entry name" value="f41 fragment of flagellin, N-terminal domain"/>
    <property type="match status" value="1"/>
</dbReference>
<keyword evidence="3" id="KW-0964">Secreted</keyword>
<proteinExistence type="inferred from homology"/>
<evidence type="ECO:0000256" key="3">
    <source>
        <dbReference type="RuleBase" id="RU362073"/>
    </source>
</evidence>
<comment type="subcellular location">
    <subcellularLocation>
        <location evidence="3">Secreted</location>
    </subcellularLocation>
    <subcellularLocation>
        <location evidence="3">Bacterial flagellum</location>
    </subcellularLocation>
</comment>
<feature type="domain" description="Flagellin C-terminal" evidence="5">
    <location>
        <begin position="225"/>
        <end position="310"/>
    </location>
</feature>
<evidence type="ECO:0000256" key="1">
    <source>
        <dbReference type="ARBA" id="ARBA00005709"/>
    </source>
</evidence>
<keyword evidence="2 3" id="KW-0975">Bacterial flagellum</keyword>
<dbReference type="GO" id="GO:0005576">
    <property type="term" value="C:extracellular region"/>
    <property type="evidence" value="ECO:0007669"/>
    <property type="project" value="UniProtKB-SubCell"/>
</dbReference>
<comment type="caution">
    <text evidence="6">The sequence shown here is derived from an EMBL/GenBank/DDBJ whole genome shotgun (WGS) entry which is preliminary data.</text>
</comment>
<name>A0A2G4R8H8_9PROT</name>
<dbReference type="InterPro" id="IPR046358">
    <property type="entry name" value="Flagellin_C"/>
</dbReference>
<evidence type="ECO:0000313" key="6">
    <source>
        <dbReference type="EMBL" id="PHY92876.1"/>
    </source>
</evidence>
<dbReference type="SUPFAM" id="SSF64518">
    <property type="entry name" value="Phase 1 flagellin"/>
    <property type="match status" value="1"/>
</dbReference>
<dbReference type="InterPro" id="IPR001029">
    <property type="entry name" value="Flagellin_N"/>
</dbReference>
<sequence>MSLSVNTNNSSMVALETLNSTQSQLSATENAVSTGKKVATAADNPAAFGIASQINGDTQGQAAVNDGLSYASSVVSSTTSAANNILSVLNQVQEAVTGLKNNDSSSTSLSQVNEELTGYMKEIDTIARDATTKGVNLLSVGTGDGLGITSNQISYVTGLQGDTQTITGFSASIASDTGATGTISVLTDALGLTTGSTAGSDPTSNVFLTGTGSSIAMSDTAANLIDKVQNAITAMTNVTSQLGANTNMLSAMSTYGEAVSDDLTSASGALTDADMSSESAKLTSLQTKQSLAIKSLSIANGESQNVLSLFQ</sequence>
<evidence type="ECO:0000313" key="7">
    <source>
        <dbReference type="Proteomes" id="UP000228751"/>
    </source>
</evidence>
<dbReference type="PANTHER" id="PTHR42792:SF2">
    <property type="entry name" value="FLAGELLIN"/>
    <property type="match status" value="1"/>
</dbReference>
<dbReference type="Pfam" id="PF00700">
    <property type="entry name" value="Flagellin_C"/>
    <property type="match status" value="1"/>
</dbReference>
<dbReference type="OrthoDB" id="8328560at2"/>
<dbReference type="Proteomes" id="UP000228751">
    <property type="component" value="Unassembled WGS sequence"/>
</dbReference>
<accession>A0A2G4R8H8</accession>
<dbReference type="AlphaFoldDB" id="A0A2G4R8H8"/>
<protein>
    <recommendedName>
        <fullName evidence="3">Flagellin</fullName>
    </recommendedName>
</protein>
<reference evidence="6 7" key="1">
    <citation type="submission" date="2017-10" db="EMBL/GenBank/DDBJ databases">
        <title>Genomic analysis of the genus Acetobacter.</title>
        <authorList>
            <person name="Kim K.H."/>
            <person name="Chun B.H."/>
            <person name="Son A.R."/>
            <person name="Jeon C.O."/>
        </authorList>
    </citation>
    <scope>NUCLEOTIDE SEQUENCE [LARGE SCALE GENOMIC DNA]</scope>
    <source>
        <strain evidence="6 7">LHT 2458</strain>
    </source>
</reference>